<dbReference type="CDD" id="cd06583">
    <property type="entry name" value="PGRP"/>
    <property type="match status" value="1"/>
</dbReference>
<dbReference type="InterPro" id="IPR036505">
    <property type="entry name" value="Amidase/PGRP_sf"/>
</dbReference>
<comment type="similarity">
    <text evidence="1">Belongs to the N-acetylmuramoyl-L-alanine amidase 2 family.</text>
</comment>
<dbReference type="OrthoDB" id="514320at2"/>
<dbReference type="InterPro" id="IPR002502">
    <property type="entry name" value="Amidase_domain"/>
</dbReference>
<organism evidence="4 5">
    <name type="scientific">Nocardiopsis gilva YIM 90087</name>
    <dbReference type="NCBI Taxonomy" id="1235441"/>
    <lineage>
        <taxon>Bacteria</taxon>
        <taxon>Bacillati</taxon>
        <taxon>Actinomycetota</taxon>
        <taxon>Actinomycetes</taxon>
        <taxon>Streptosporangiales</taxon>
        <taxon>Nocardiopsidaceae</taxon>
        <taxon>Nocardiopsis</taxon>
    </lineage>
</organism>
<dbReference type="InterPro" id="IPR036366">
    <property type="entry name" value="PGBDSf"/>
</dbReference>
<dbReference type="Pfam" id="PF01471">
    <property type="entry name" value="PG_binding_1"/>
    <property type="match status" value="1"/>
</dbReference>
<dbReference type="Gene3D" id="3.40.80.10">
    <property type="entry name" value="Peptidoglycan recognition protein-like"/>
    <property type="match status" value="1"/>
</dbReference>
<accession>A0A223SCY1</accession>
<dbReference type="PANTHER" id="PTHR11022:SF41">
    <property type="entry name" value="PEPTIDOGLYCAN-RECOGNITION PROTEIN LC-RELATED"/>
    <property type="match status" value="1"/>
</dbReference>
<dbReference type="PANTHER" id="PTHR11022">
    <property type="entry name" value="PEPTIDOGLYCAN RECOGNITION PROTEIN"/>
    <property type="match status" value="1"/>
</dbReference>
<dbReference type="Pfam" id="PF01510">
    <property type="entry name" value="Amidase_2"/>
    <property type="match status" value="1"/>
</dbReference>
<dbReference type="InterPro" id="IPR006619">
    <property type="entry name" value="PGRP_domain_met/bac"/>
</dbReference>
<dbReference type="InterPro" id="IPR036365">
    <property type="entry name" value="PGBD-like_sf"/>
</dbReference>
<dbReference type="EMBL" id="CP022753">
    <property type="protein sequence ID" value="ASU85945.1"/>
    <property type="molecule type" value="Genomic_DNA"/>
</dbReference>
<dbReference type="SMART" id="SM00644">
    <property type="entry name" value="Ami_2"/>
    <property type="match status" value="1"/>
</dbReference>
<dbReference type="GO" id="GO:0008270">
    <property type="term" value="F:zinc ion binding"/>
    <property type="evidence" value="ECO:0007669"/>
    <property type="project" value="InterPro"/>
</dbReference>
<evidence type="ECO:0000313" key="4">
    <source>
        <dbReference type="EMBL" id="ASU85945.1"/>
    </source>
</evidence>
<dbReference type="Proteomes" id="UP000215005">
    <property type="component" value="Chromosome"/>
</dbReference>
<dbReference type="SUPFAM" id="SSF55846">
    <property type="entry name" value="N-acetylmuramoyl-L-alanine amidase-like"/>
    <property type="match status" value="1"/>
</dbReference>
<dbReference type="InterPro" id="IPR002477">
    <property type="entry name" value="Peptidoglycan-bd-like"/>
</dbReference>
<evidence type="ECO:0000259" key="2">
    <source>
        <dbReference type="SMART" id="SM00644"/>
    </source>
</evidence>
<keyword evidence="5" id="KW-1185">Reference proteome</keyword>
<dbReference type="GO" id="GO:0009253">
    <property type="term" value="P:peptidoglycan catabolic process"/>
    <property type="evidence" value="ECO:0007669"/>
    <property type="project" value="InterPro"/>
</dbReference>
<feature type="domain" description="N-acetylmuramoyl-L-alanine amidase" evidence="2">
    <location>
        <begin position="14"/>
        <end position="140"/>
    </location>
</feature>
<proteinExistence type="inferred from homology"/>
<feature type="domain" description="Peptidoglycan recognition protein family" evidence="3">
    <location>
        <begin position="2"/>
        <end position="134"/>
    </location>
</feature>
<reference evidence="4 5" key="1">
    <citation type="submission" date="2017-08" db="EMBL/GenBank/DDBJ databases">
        <title>The complete genome sequence of Nocardiopsis gilva YIM 90087.</title>
        <authorList>
            <person name="Yin M."/>
            <person name="Tang S."/>
        </authorList>
    </citation>
    <scope>NUCLEOTIDE SEQUENCE [LARGE SCALE GENOMIC DNA]</scope>
    <source>
        <strain evidence="4 5">YIM 90087</strain>
    </source>
</reference>
<evidence type="ECO:0000256" key="1">
    <source>
        <dbReference type="ARBA" id="ARBA00007553"/>
    </source>
</evidence>
<dbReference type="AlphaFoldDB" id="A0A223SCY1"/>
<dbReference type="SMART" id="SM00701">
    <property type="entry name" value="PGRP"/>
    <property type="match status" value="1"/>
</dbReference>
<sequence>MVDIISRASWGARSPRNRVTTTWNRRTEFFVHYADGPTTQTPRDIQRYHMGKQGWADIGYNFLVDAQGHAYEGRGWLTVGAHAVGHNTSGIGVCFIGYDGDATAAARRTIRALYDEANRRAGRTLAMRGHRDVNSTDCPGDQLYRWVRAGMPVNGSGGSTPPPTSETTAPRFPLRSGWYFGPRSGPNASVSGYYSHRSDLRTWQRRMRDRGWSLAADGLYGPRTRSVALAFQREKHLAIDGLIGPETWRAAWTSPIT</sequence>
<dbReference type="InterPro" id="IPR015510">
    <property type="entry name" value="PGRP"/>
</dbReference>
<evidence type="ECO:0000259" key="3">
    <source>
        <dbReference type="SMART" id="SM00701"/>
    </source>
</evidence>
<dbReference type="RefSeq" id="WP_017619383.1">
    <property type="nucleotide sequence ID" value="NZ_ANBG01000240.1"/>
</dbReference>
<name>A0A223SCY1_9ACTN</name>
<gene>
    <name evidence="4" type="ORF">CDO52_26940</name>
</gene>
<dbReference type="SUPFAM" id="SSF47090">
    <property type="entry name" value="PGBD-like"/>
    <property type="match status" value="1"/>
</dbReference>
<dbReference type="KEGG" id="ngv:CDO52_26940"/>
<protein>
    <submittedName>
        <fullName evidence="4">Peptidoglycan-binding domain-containing protein</fullName>
    </submittedName>
</protein>
<dbReference type="Gene3D" id="1.10.101.10">
    <property type="entry name" value="PGBD-like superfamily/PGBD"/>
    <property type="match status" value="1"/>
</dbReference>
<evidence type="ECO:0000313" key="5">
    <source>
        <dbReference type="Proteomes" id="UP000215005"/>
    </source>
</evidence>
<dbReference type="GO" id="GO:0008745">
    <property type="term" value="F:N-acetylmuramoyl-L-alanine amidase activity"/>
    <property type="evidence" value="ECO:0007669"/>
    <property type="project" value="InterPro"/>
</dbReference>